<dbReference type="InParanoid" id="A0A2J6T537"/>
<evidence type="ECO:0000313" key="1">
    <source>
        <dbReference type="EMBL" id="PMD58140.1"/>
    </source>
</evidence>
<reference evidence="1 2" key="1">
    <citation type="submission" date="2016-04" db="EMBL/GenBank/DDBJ databases">
        <title>A degradative enzymes factory behind the ericoid mycorrhizal symbiosis.</title>
        <authorList>
            <consortium name="DOE Joint Genome Institute"/>
            <person name="Martino E."/>
            <person name="Morin E."/>
            <person name="Grelet G."/>
            <person name="Kuo A."/>
            <person name="Kohler A."/>
            <person name="Daghino S."/>
            <person name="Barry K."/>
            <person name="Choi C."/>
            <person name="Cichocki N."/>
            <person name="Clum A."/>
            <person name="Copeland A."/>
            <person name="Hainaut M."/>
            <person name="Haridas S."/>
            <person name="Labutti K."/>
            <person name="Lindquist E."/>
            <person name="Lipzen A."/>
            <person name="Khouja H.-R."/>
            <person name="Murat C."/>
            <person name="Ohm R."/>
            <person name="Olson A."/>
            <person name="Spatafora J."/>
            <person name="Veneault-Fourrey C."/>
            <person name="Henrissat B."/>
            <person name="Grigoriev I."/>
            <person name="Martin F."/>
            <person name="Perotto S."/>
        </authorList>
    </citation>
    <scope>NUCLEOTIDE SEQUENCE [LARGE SCALE GENOMIC DNA]</scope>
    <source>
        <strain evidence="1 2">E</strain>
    </source>
</reference>
<sequence length="106" mass="11467">MGYISGNASTQGNLFATALCLTASHPSPPTAFLCLLLLVYCKPPFNILSHVVRLAPGLRSFSVFLLPPSRPPSLPPSLPLTPLLCLRWPHFDQGNLSTATHLECRS</sequence>
<gene>
    <name evidence="1" type="ORF">K444DRAFT_437373</name>
</gene>
<accession>A0A2J6T537</accession>
<name>A0A2J6T537_9HELO</name>
<dbReference type="RefSeq" id="XP_024735044.1">
    <property type="nucleotide sequence ID" value="XM_024872813.1"/>
</dbReference>
<keyword evidence="2" id="KW-1185">Reference proteome</keyword>
<dbReference type="EMBL" id="KZ613828">
    <property type="protein sequence ID" value="PMD58140.1"/>
    <property type="molecule type" value="Genomic_DNA"/>
</dbReference>
<organism evidence="1 2">
    <name type="scientific">Hyaloscypha bicolor E</name>
    <dbReference type="NCBI Taxonomy" id="1095630"/>
    <lineage>
        <taxon>Eukaryota</taxon>
        <taxon>Fungi</taxon>
        <taxon>Dikarya</taxon>
        <taxon>Ascomycota</taxon>
        <taxon>Pezizomycotina</taxon>
        <taxon>Leotiomycetes</taxon>
        <taxon>Helotiales</taxon>
        <taxon>Hyaloscyphaceae</taxon>
        <taxon>Hyaloscypha</taxon>
        <taxon>Hyaloscypha bicolor</taxon>
    </lineage>
</organism>
<protein>
    <submittedName>
        <fullName evidence="1">Uncharacterized protein</fullName>
    </submittedName>
</protein>
<proteinExistence type="predicted"/>
<dbReference type="GeneID" id="36580893"/>
<evidence type="ECO:0000313" key="2">
    <source>
        <dbReference type="Proteomes" id="UP000235371"/>
    </source>
</evidence>
<dbReference type="AlphaFoldDB" id="A0A2J6T537"/>
<dbReference type="Proteomes" id="UP000235371">
    <property type="component" value="Unassembled WGS sequence"/>
</dbReference>